<evidence type="ECO:0000256" key="1">
    <source>
        <dbReference type="SAM" id="Phobius"/>
    </source>
</evidence>
<name>A0A7X5R024_9MICO</name>
<feature type="transmembrane region" description="Helical" evidence="1">
    <location>
        <begin position="75"/>
        <end position="95"/>
    </location>
</feature>
<feature type="transmembrane region" description="Helical" evidence="1">
    <location>
        <begin position="5"/>
        <end position="24"/>
    </location>
</feature>
<keyword evidence="1" id="KW-1133">Transmembrane helix</keyword>
<evidence type="ECO:0000313" key="3">
    <source>
        <dbReference type="Proteomes" id="UP000541033"/>
    </source>
</evidence>
<evidence type="ECO:0000313" key="2">
    <source>
        <dbReference type="EMBL" id="NIH53083.1"/>
    </source>
</evidence>
<keyword evidence="1" id="KW-0812">Transmembrane</keyword>
<dbReference type="EMBL" id="JAAMOX010000001">
    <property type="protein sequence ID" value="NIH53083.1"/>
    <property type="molecule type" value="Genomic_DNA"/>
</dbReference>
<gene>
    <name evidence="2" type="ORF">FHX76_000951</name>
</gene>
<sequence length="96" mass="11164">MLEAILIISFVLKIVINLYIAVLWGRFILDWVRVLNPSWRPKGFLVILVETVYTITDPPLRFIRRLLPPLRVGTFSLDFGWMITLVACWILLALLP</sequence>
<keyword evidence="3" id="KW-1185">Reference proteome</keyword>
<organism evidence="2 3">
    <name type="scientific">Lysinibacter cavernae</name>
    <dbReference type="NCBI Taxonomy" id="1640652"/>
    <lineage>
        <taxon>Bacteria</taxon>
        <taxon>Bacillati</taxon>
        <taxon>Actinomycetota</taxon>
        <taxon>Actinomycetes</taxon>
        <taxon>Micrococcales</taxon>
        <taxon>Microbacteriaceae</taxon>
        <taxon>Lysinibacter</taxon>
    </lineage>
</organism>
<proteinExistence type="predicted"/>
<dbReference type="InterPro" id="IPR003425">
    <property type="entry name" value="CCB3/YggT"/>
</dbReference>
<keyword evidence="1" id="KW-0472">Membrane</keyword>
<dbReference type="RefSeq" id="WP_167148404.1">
    <property type="nucleotide sequence ID" value="NZ_JAAMOX010000001.1"/>
</dbReference>
<dbReference type="GO" id="GO:0016020">
    <property type="term" value="C:membrane"/>
    <property type="evidence" value="ECO:0007669"/>
    <property type="project" value="InterPro"/>
</dbReference>
<dbReference type="Proteomes" id="UP000541033">
    <property type="component" value="Unassembled WGS sequence"/>
</dbReference>
<reference evidence="2 3" key="1">
    <citation type="submission" date="2020-02" db="EMBL/GenBank/DDBJ databases">
        <title>Sequencing the genomes of 1000 actinobacteria strains.</title>
        <authorList>
            <person name="Klenk H.-P."/>
        </authorList>
    </citation>
    <scope>NUCLEOTIDE SEQUENCE [LARGE SCALE GENOMIC DNA]</scope>
    <source>
        <strain evidence="2 3">DSM 27960</strain>
    </source>
</reference>
<comment type="caution">
    <text evidence="2">The sequence shown here is derived from an EMBL/GenBank/DDBJ whole genome shotgun (WGS) entry which is preliminary data.</text>
</comment>
<dbReference type="AlphaFoldDB" id="A0A7X5R024"/>
<protein>
    <submittedName>
        <fullName evidence="2">YggT family protein</fullName>
    </submittedName>
</protein>
<accession>A0A7X5R024</accession>
<dbReference type="Pfam" id="PF02325">
    <property type="entry name" value="CCB3_YggT"/>
    <property type="match status" value="1"/>
</dbReference>